<organism evidence="1 2">
    <name type="scientific">Capsicum annuum</name>
    <name type="common">Capsicum pepper</name>
    <dbReference type="NCBI Taxonomy" id="4072"/>
    <lineage>
        <taxon>Eukaryota</taxon>
        <taxon>Viridiplantae</taxon>
        <taxon>Streptophyta</taxon>
        <taxon>Embryophyta</taxon>
        <taxon>Tracheophyta</taxon>
        <taxon>Spermatophyta</taxon>
        <taxon>Magnoliopsida</taxon>
        <taxon>eudicotyledons</taxon>
        <taxon>Gunneridae</taxon>
        <taxon>Pentapetalae</taxon>
        <taxon>asterids</taxon>
        <taxon>lamiids</taxon>
        <taxon>Solanales</taxon>
        <taxon>Solanaceae</taxon>
        <taxon>Solanoideae</taxon>
        <taxon>Capsiceae</taxon>
        <taxon>Capsicum</taxon>
    </lineage>
</organism>
<proteinExistence type="predicted"/>
<keyword evidence="2" id="KW-1185">Reference proteome</keyword>
<dbReference type="Gramene" id="PHT74166">
    <property type="protein sequence ID" value="PHT74166"/>
    <property type="gene ID" value="T459_21443"/>
</dbReference>
<sequence length="116" mass="13409">MMVEMMKWRPWPPLISKKFEVKIFVGKLKNLVNEVVASGGCVAVEIRWKGPSKIALSSFRKTVKRNCNREELVKNGPNGIVLVEWDEEFQSLCSLSGYKDNVFYPWEIVFNKVKTL</sequence>
<gene>
    <name evidence="1" type="ORF">T459_21443</name>
</gene>
<dbReference type="Proteomes" id="UP000222542">
    <property type="component" value="Unassembled WGS sequence"/>
</dbReference>
<evidence type="ECO:0000313" key="1">
    <source>
        <dbReference type="EMBL" id="PHT74166.1"/>
    </source>
</evidence>
<evidence type="ECO:0000313" key="2">
    <source>
        <dbReference type="Proteomes" id="UP000222542"/>
    </source>
</evidence>
<dbReference type="AlphaFoldDB" id="A0A2G2YWP4"/>
<accession>A0A2G2YWP4</accession>
<dbReference type="PANTHER" id="PTHR31182">
    <property type="entry name" value="C2 NT-TYPE DOMAIN-CONTAINING PROTEIN"/>
    <property type="match status" value="1"/>
</dbReference>
<protein>
    <submittedName>
        <fullName evidence="1">Uncharacterized protein</fullName>
    </submittedName>
</protein>
<reference evidence="1 2" key="2">
    <citation type="journal article" date="2017" name="Genome Biol.">
        <title>New reference genome sequences of hot pepper reveal the massive evolution of plant disease-resistance genes by retroduplication.</title>
        <authorList>
            <person name="Kim S."/>
            <person name="Park J."/>
            <person name="Yeom S.I."/>
            <person name="Kim Y.M."/>
            <person name="Seo E."/>
            <person name="Kim K.T."/>
            <person name="Kim M.S."/>
            <person name="Lee J.M."/>
            <person name="Cheong K."/>
            <person name="Shin H.S."/>
            <person name="Kim S.B."/>
            <person name="Han K."/>
            <person name="Lee J."/>
            <person name="Park M."/>
            <person name="Lee H.A."/>
            <person name="Lee H.Y."/>
            <person name="Lee Y."/>
            <person name="Oh S."/>
            <person name="Lee J.H."/>
            <person name="Choi E."/>
            <person name="Choi E."/>
            <person name="Lee S.E."/>
            <person name="Jeon J."/>
            <person name="Kim H."/>
            <person name="Choi G."/>
            <person name="Song H."/>
            <person name="Lee J."/>
            <person name="Lee S.C."/>
            <person name="Kwon J.K."/>
            <person name="Lee H.Y."/>
            <person name="Koo N."/>
            <person name="Hong Y."/>
            <person name="Kim R.W."/>
            <person name="Kang W.H."/>
            <person name="Huh J.H."/>
            <person name="Kang B.C."/>
            <person name="Yang T.J."/>
            <person name="Lee Y.H."/>
            <person name="Bennetzen J.L."/>
            <person name="Choi D."/>
        </authorList>
    </citation>
    <scope>NUCLEOTIDE SEQUENCE [LARGE SCALE GENOMIC DNA]</scope>
    <source>
        <strain evidence="2">cv. CM334</strain>
    </source>
</reference>
<dbReference type="PANTHER" id="PTHR31182:SF15">
    <property type="entry name" value="F26K24.5 PROTEIN"/>
    <property type="match status" value="1"/>
</dbReference>
<reference evidence="1 2" key="1">
    <citation type="journal article" date="2014" name="Nat. Genet.">
        <title>Genome sequence of the hot pepper provides insights into the evolution of pungency in Capsicum species.</title>
        <authorList>
            <person name="Kim S."/>
            <person name="Park M."/>
            <person name="Yeom S.I."/>
            <person name="Kim Y.M."/>
            <person name="Lee J.M."/>
            <person name="Lee H.A."/>
            <person name="Seo E."/>
            <person name="Choi J."/>
            <person name="Cheong K."/>
            <person name="Kim K.T."/>
            <person name="Jung K."/>
            <person name="Lee G.W."/>
            <person name="Oh S.K."/>
            <person name="Bae C."/>
            <person name="Kim S.B."/>
            <person name="Lee H.Y."/>
            <person name="Kim S.Y."/>
            <person name="Kim M.S."/>
            <person name="Kang B.C."/>
            <person name="Jo Y.D."/>
            <person name="Yang H.B."/>
            <person name="Jeong H.J."/>
            <person name="Kang W.H."/>
            <person name="Kwon J.K."/>
            <person name="Shin C."/>
            <person name="Lim J.Y."/>
            <person name="Park J.H."/>
            <person name="Huh J.H."/>
            <person name="Kim J.S."/>
            <person name="Kim B.D."/>
            <person name="Cohen O."/>
            <person name="Paran I."/>
            <person name="Suh M.C."/>
            <person name="Lee S.B."/>
            <person name="Kim Y.K."/>
            <person name="Shin Y."/>
            <person name="Noh S.J."/>
            <person name="Park J."/>
            <person name="Seo Y.S."/>
            <person name="Kwon S.Y."/>
            <person name="Kim H.A."/>
            <person name="Park J.M."/>
            <person name="Kim H.J."/>
            <person name="Choi S.B."/>
            <person name="Bosland P.W."/>
            <person name="Reeves G."/>
            <person name="Jo S.H."/>
            <person name="Lee B.W."/>
            <person name="Cho H.T."/>
            <person name="Choi H.S."/>
            <person name="Lee M.S."/>
            <person name="Yu Y."/>
            <person name="Do Choi Y."/>
            <person name="Park B.S."/>
            <person name="van Deynze A."/>
            <person name="Ashrafi H."/>
            <person name="Hill T."/>
            <person name="Kim W.T."/>
            <person name="Pai H.S."/>
            <person name="Ahn H.K."/>
            <person name="Yeam I."/>
            <person name="Giovannoni J.J."/>
            <person name="Rose J.K."/>
            <person name="Sorensen I."/>
            <person name="Lee S.J."/>
            <person name="Kim R.W."/>
            <person name="Choi I.Y."/>
            <person name="Choi B.S."/>
            <person name="Lim J.S."/>
            <person name="Lee Y.H."/>
            <person name="Choi D."/>
        </authorList>
    </citation>
    <scope>NUCLEOTIDE SEQUENCE [LARGE SCALE GENOMIC DNA]</scope>
    <source>
        <strain evidence="2">cv. CM334</strain>
    </source>
</reference>
<comment type="caution">
    <text evidence="1">The sequence shown here is derived from an EMBL/GenBank/DDBJ whole genome shotgun (WGS) entry which is preliminary data.</text>
</comment>
<dbReference type="EMBL" id="AYRZ02000008">
    <property type="protein sequence ID" value="PHT74166.1"/>
    <property type="molecule type" value="Genomic_DNA"/>
</dbReference>
<dbReference type="STRING" id="4072.A0A2G2YWP4"/>
<name>A0A2G2YWP4_CAPAN</name>
<dbReference type="OMA" id="ERNCTAM"/>